<keyword evidence="1" id="KW-0175">Coiled coil</keyword>
<evidence type="ECO:0000313" key="4">
    <source>
        <dbReference type="EMBL" id="KAF6020378.1"/>
    </source>
</evidence>
<sequence length="553" mass="63154">MAKQDEFDFSTSFNEYADVYDEVEEYLYEERGSGHGDENCSYGSVTCEGDSPATKKEYAHSGELSTLHDGAPVNKSSNMASDETIRTMYQELQLISAQLKTKNLELSQKEKQLSDRELRLNIREEELELAYKKLVFNLHEAVDTEVSEKHKKVSERLADYQTQVKDKTKENRRLRANFDSLQEANSLLRKQCEGLQSRNGKLEKQLQSLKQRLENLQRCQELRERQTENIVAEMKAAPPVKSAKPVKVSKSYTSIQGSSSDVFSILLDWTIKDILKPSFERGKNLDGSLRVHILENCQQMLPFLVEIIREQSTESHAKFTLPCLQFIYWSCLLLDHNPGKQSVGLGGVQRKLAEELYRPLRPDENVEMTLASQVFVKSSDTQIRLLSTLLLLRTLTQADCVAKVFSILKHDLRDDLMKELFVGYHGTSVLLSYFKPTCKAQLPVVLDIYILMCVETAVLQPFLAFCSTEAWFRAVSMVLKIPSLDIKQHEKLSVILQKLSKIRDNRKYFDQFSLKSLIRDLLQSTPSHENNSFLVLNLKSVLFNLGSPTTLAG</sequence>
<dbReference type="OrthoDB" id="2161164at2759"/>
<name>A0A7J7J4N0_BUGNE</name>
<dbReference type="Pfam" id="PF21035">
    <property type="entry name" value="CCDC138_C"/>
    <property type="match status" value="1"/>
</dbReference>
<reference evidence="4" key="1">
    <citation type="submission" date="2020-06" db="EMBL/GenBank/DDBJ databases">
        <title>Draft genome of Bugula neritina, a colonial animal packing powerful symbionts and potential medicines.</title>
        <authorList>
            <person name="Rayko M."/>
        </authorList>
    </citation>
    <scope>NUCLEOTIDE SEQUENCE [LARGE SCALE GENOMIC DNA]</scope>
    <source>
        <strain evidence="4">Kwan_BN1</strain>
    </source>
</reference>
<proteinExistence type="predicted"/>
<evidence type="ECO:0000259" key="3">
    <source>
        <dbReference type="Pfam" id="PF21037"/>
    </source>
</evidence>
<gene>
    <name evidence="4" type="ORF">EB796_021350</name>
</gene>
<evidence type="ECO:0000256" key="1">
    <source>
        <dbReference type="SAM" id="Coils"/>
    </source>
</evidence>
<protein>
    <submittedName>
        <fullName evidence="4">CCDC138</fullName>
    </submittedName>
</protein>
<keyword evidence="5" id="KW-1185">Reference proteome</keyword>
<dbReference type="AlphaFoldDB" id="A0A7J7J4N0"/>
<organism evidence="4 5">
    <name type="scientific">Bugula neritina</name>
    <name type="common">Brown bryozoan</name>
    <name type="synonym">Sertularia neritina</name>
    <dbReference type="NCBI Taxonomy" id="10212"/>
    <lineage>
        <taxon>Eukaryota</taxon>
        <taxon>Metazoa</taxon>
        <taxon>Spiralia</taxon>
        <taxon>Lophotrochozoa</taxon>
        <taxon>Bryozoa</taxon>
        <taxon>Gymnolaemata</taxon>
        <taxon>Cheilostomatida</taxon>
        <taxon>Flustrina</taxon>
        <taxon>Buguloidea</taxon>
        <taxon>Bugulidae</taxon>
        <taxon>Bugula</taxon>
    </lineage>
</organism>
<dbReference type="EMBL" id="VXIV02003179">
    <property type="protein sequence ID" value="KAF6020378.1"/>
    <property type="molecule type" value="Genomic_DNA"/>
</dbReference>
<dbReference type="PANTHER" id="PTHR34523">
    <property type="entry name" value="COILED-COIL DOMAIN-CONTAINING PROTEIN 138"/>
    <property type="match status" value="1"/>
</dbReference>
<feature type="domain" description="Coiled-coil-domain-containing protein 138 coiled-coil" evidence="3">
    <location>
        <begin position="169"/>
        <end position="226"/>
    </location>
</feature>
<feature type="coiled-coil region" evidence="1">
    <location>
        <begin position="150"/>
        <end position="226"/>
    </location>
</feature>
<feature type="domain" description="Coiled-coil" evidence="2">
    <location>
        <begin position="266"/>
        <end position="545"/>
    </location>
</feature>
<evidence type="ECO:0000313" key="5">
    <source>
        <dbReference type="Proteomes" id="UP000593567"/>
    </source>
</evidence>
<dbReference type="InterPro" id="IPR038798">
    <property type="entry name" value="CCDC138"/>
</dbReference>
<dbReference type="InterPro" id="IPR048751">
    <property type="entry name" value="CCDC138_CC"/>
</dbReference>
<comment type="caution">
    <text evidence="4">The sequence shown here is derived from an EMBL/GenBank/DDBJ whole genome shotgun (WGS) entry which is preliminary data.</text>
</comment>
<dbReference type="PANTHER" id="PTHR34523:SF1">
    <property type="entry name" value="COILED-COIL DOMAIN-CONTAINING PROTEIN 138"/>
    <property type="match status" value="1"/>
</dbReference>
<evidence type="ECO:0000259" key="2">
    <source>
        <dbReference type="Pfam" id="PF21035"/>
    </source>
</evidence>
<dbReference type="Proteomes" id="UP000593567">
    <property type="component" value="Unassembled WGS sequence"/>
</dbReference>
<dbReference type="InterPro" id="IPR048750">
    <property type="entry name" value="CCDC138_C"/>
</dbReference>
<dbReference type="Pfam" id="PF21037">
    <property type="entry name" value="CCDC138_cc"/>
    <property type="match status" value="1"/>
</dbReference>
<accession>A0A7J7J4N0</accession>